<reference evidence="5 6" key="1">
    <citation type="journal article" date="2015" name="Genome Announc.">
        <title>Genome sequencing of 18 francisella strains to aid in assay development and testing.</title>
        <authorList>
            <person name="Johnson S.L."/>
            <person name="Daligault H.E."/>
            <person name="Davenport K.W."/>
            <person name="Coyne S.R."/>
            <person name="Frey K.G."/>
            <person name="Koroleva G.I."/>
            <person name="Broomall S.M."/>
            <person name="Bishop-Lilly K.A."/>
            <person name="Bruce D.C."/>
            <person name="Chertkov O."/>
            <person name="Freitas T."/>
            <person name="Jaissle J."/>
            <person name="Ladner J.T."/>
            <person name="Rosenzweig C.N."/>
            <person name="Gibbons H.S."/>
            <person name="Palacios G.F."/>
            <person name="Redden C.L."/>
            <person name="Xu Y."/>
            <person name="Minogue T.D."/>
            <person name="Chain P.S."/>
        </authorList>
    </citation>
    <scope>NUCLEOTIDE SEQUENCE [LARGE SCALE GENOMIC DNA]</scope>
    <source>
        <strain evidence="5 6">GA01-2794</strain>
    </source>
</reference>
<dbReference type="Proteomes" id="UP000031830">
    <property type="component" value="Chromosome"/>
</dbReference>
<dbReference type="InterPro" id="IPR036249">
    <property type="entry name" value="Thioredoxin-like_sf"/>
</dbReference>
<dbReference type="GO" id="GO:0008794">
    <property type="term" value="F:arsenate reductase (glutaredoxin) activity"/>
    <property type="evidence" value="ECO:0007669"/>
    <property type="project" value="UniProtKB-UniRule"/>
</dbReference>
<dbReference type="NCBIfam" id="TIGR00014">
    <property type="entry name" value="arsC"/>
    <property type="match status" value="1"/>
</dbReference>
<dbReference type="CDD" id="cd03034">
    <property type="entry name" value="ArsC_ArsC"/>
    <property type="match status" value="1"/>
</dbReference>
<gene>
    <name evidence="5" type="primary">arsC</name>
    <name evidence="5" type="ORF">LA55_1670</name>
</gene>
<dbReference type="KEGG" id="fpz:LA55_1670"/>
<evidence type="ECO:0000256" key="4">
    <source>
        <dbReference type="RuleBase" id="RU362029"/>
    </source>
</evidence>
<dbReference type="Pfam" id="PF03960">
    <property type="entry name" value="ArsC"/>
    <property type="match status" value="1"/>
</dbReference>
<comment type="similarity">
    <text evidence="1 3 4">Belongs to the ArsC family.</text>
</comment>
<proteinExistence type="inferred from homology"/>
<keyword evidence="2 4" id="KW-0560">Oxidoreductase</keyword>
<organism evidence="5 6">
    <name type="scientific">Francisella philomiragia</name>
    <dbReference type="NCBI Taxonomy" id="28110"/>
    <lineage>
        <taxon>Bacteria</taxon>
        <taxon>Pseudomonadati</taxon>
        <taxon>Pseudomonadota</taxon>
        <taxon>Gammaproteobacteria</taxon>
        <taxon>Thiotrichales</taxon>
        <taxon>Francisellaceae</taxon>
        <taxon>Francisella</taxon>
    </lineage>
</organism>
<accession>A0A0B6CR98</accession>
<evidence type="ECO:0000313" key="5">
    <source>
        <dbReference type="EMBL" id="AJI52979.1"/>
    </source>
</evidence>
<protein>
    <recommendedName>
        <fullName evidence="4">Arsenate reductase</fullName>
        <ecNumber evidence="4">1.20.4.1</ecNumber>
    </recommendedName>
</protein>
<dbReference type="PANTHER" id="PTHR30041:SF4">
    <property type="entry name" value="ARSENATE REDUCTASE"/>
    <property type="match status" value="1"/>
</dbReference>
<dbReference type="RefSeq" id="WP_044526731.1">
    <property type="nucleotide sequence ID" value="NZ_CP009440.1"/>
</dbReference>
<name>A0A0B6CR98_9GAMM</name>
<evidence type="ECO:0000313" key="6">
    <source>
        <dbReference type="Proteomes" id="UP000031830"/>
    </source>
</evidence>
<sequence length="115" mass="13613">MKIYHNPKCSKSRQAKQVLDQNNINYDTHLYLDNPLSVKEIKELLTKLKLSITDIIRTKEDLWKENFKDKEFTDSQLIEIVAQNPKLLERPIIEHNDFAVVARSDEKIQEILNTY</sequence>
<dbReference type="SUPFAM" id="SSF52833">
    <property type="entry name" value="Thioredoxin-like"/>
    <property type="match status" value="1"/>
</dbReference>
<dbReference type="AlphaFoldDB" id="A0A0B6CR98"/>
<dbReference type="EMBL" id="CP009440">
    <property type="protein sequence ID" value="AJI52979.1"/>
    <property type="molecule type" value="Genomic_DNA"/>
</dbReference>
<dbReference type="PROSITE" id="PS51353">
    <property type="entry name" value="ARSC"/>
    <property type="match status" value="1"/>
</dbReference>
<evidence type="ECO:0000256" key="2">
    <source>
        <dbReference type="ARBA" id="ARBA00023002"/>
    </source>
</evidence>
<dbReference type="Gene3D" id="3.40.30.10">
    <property type="entry name" value="Glutaredoxin"/>
    <property type="match status" value="1"/>
</dbReference>
<comment type="catalytic activity">
    <reaction evidence="4">
        <text>[glutaredoxin]-dithiol + arsenate + glutathione + H(+) = glutathionyl-S-S-[glutaredoxin] + arsenite + H2O</text>
        <dbReference type="Rhea" id="RHEA:22016"/>
        <dbReference type="Rhea" id="RHEA-COMP:10729"/>
        <dbReference type="Rhea" id="RHEA-COMP:17668"/>
        <dbReference type="ChEBI" id="CHEBI:15377"/>
        <dbReference type="ChEBI" id="CHEBI:15378"/>
        <dbReference type="ChEBI" id="CHEBI:29242"/>
        <dbReference type="ChEBI" id="CHEBI:29950"/>
        <dbReference type="ChEBI" id="CHEBI:48597"/>
        <dbReference type="ChEBI" id="CHEBI:57925"/>
        <dbReference type="ChEBI" id="CHEBI:146199"/>
        <dbReference type="EC" id="1.20.4.1"/>
    </reaction>
</comment>
<dbReference type="InterPro" id="IPR006659">
    <property type="entry name" value="Arsenate_reductase"/>
</dbReference>
<dbReference type="PANTHER" id="PTHR30041">
    <property type="entry name" value="ARSENATE REDUCTASE"/>
    <property type="match status" value="1"/>
</dbReference>
<dbReference type="InterPro" id="IPR006660">
    <property type="entry name" value="Arsenate_reductase-like"/>
</dbReference>
<dbReference type="EC" id="1.20.4.1" evidence="4"/>
<evidence type="ECO:0000256" key="3">
    <source>
        <dbReference type="PROSITE-ProRule" id="PRU01282"/>
    </source>
</evidence>
<evidence type="ECO:0000256" key="1">
    <source>
        <dbReference type="ARBA" id="ARBA00007198"/>
    </source>
</evidence>
<dbReference type="STRING" id="28110.KU46_72"/>
<dbReference type="OrthoDB" id="9790554at2"/>